<dbReference type="STRING" id="155417.A0A4Q4TLD9"/>
<keyword evidence="2" id="KW-1185">Reference proteome</keyword>
<gene>
    <name evidence="1" type="ORF">DL764_002207</name>
</gene>
<dbReference type="OrthoDB" id="8249012at2759"/>
<dbReference type="Proteomes" id="UP000293360">
    <property type="component" value="Unassembled WGS sequence"/>
</dbReference>
<dbReference type="InterPro" id="IPR010856">
    <property type="entry name" value="Gig2-like"/>
</dbReference>
<dbReference type="Gene3D" id="2.60.120.330">
    <property type="entry name" value="B-lactam Antibiotic, Isopenicillin N Synthase, Chain"/>
    <property type="match status" value="1"/>
</dbReference>
<dbReference type="AlphaFoldDB" id="A0A4Q4TLD9"/>
<evidence type="ECO:0000313" key="1">
    <source>
        <dbReference type="EMBL" id="RYP07936.1"/>
    </source>
</evidence>
<dbReference type="InterPro" id="IPR027443">
    <property type="entry name" value="IPNS-like_sf"/>
</dbReference>
<proteinExistence type="predicted"/>
<dbReference type="SUPFAM" id="SSF51197">
    <property type="entry name" value="Clavaminate synthase-like"/>
    <property type="match status" value="1"/>
</dbReference>
<dbReference type="PANTHER" id="PTHR30613">
    <property type="entry name" value="UNCHARACTERIZED PROTEIN YBIU-RELATED"/>
    <property type="match status" value="1"/>
</dbReference>
<sequence length="428" mass="48538">MFKTSRIGQPRVYQVRLMTTAVAQSQLRIPVRREGDISDSFISLSGTERPPLPPRFLDIKNALIAGHEQPVADSWKRLLDRLRTENQTIAREGPTIIPNIDFHELDRDLAKVGSEIRKRGVVVVRNVVPEKEARAYRDEIEEYVRQNPSTRAFPQNNPQVFELYWSPPQIRARAHRNLLKTQTALMRLWKSSNPESQISMSQPLMYADRLRIRQPGDANFALGPHIDGGSVERWEPHGYGRGRVYNKIFEGAWEEYDPWDASTRVPAITNNYDGLGACSMFRMFQGWLSMSQARPLEGTLMVNPLLQLSTAYLLLRPFFQPIKHVGQVSEDEYLSTGNWEYAGASMTSELQGATPGHSQELSSVLHPHLDLKKTMVHAPEIRPGDYVAWHCDNLSGLRAHGFEKLNPTAEDTTGAKRVMEVANSILGF</sequence>
<protein>
    <submittedName>
        <fullName evidence="1">Uncharacterized protein</fullName>
    </submittedName>
</protein>
<evidence type="ECO:0000313" key="2">
    <source>
        <dbReference type="Proteomes" id="UP000293360"/>
    </source>
</evidence>
<reference evidence="1 2" key="1">
    <citation type="submission" date="2018-06" db="EMBL/GenBank/DDBJ databases">
        <title>Complete Genomes of Monosporascus.</title>
        <authorList>
            <person name="Robinson A.J."/>
            <person name="Natvig D.O."/>
        </authorList>
    </citation>
    <scope>NUCLEOTIDE SEQUENCE [LARGE SCALE GENOMIC DNA]</scope>
    <source>
        <strain evidence="1 2">CBS 110550</strain>
    </source>
</reference>
<organism evidence="1 2">
    <name type="scientific">Monosporascus ibericus</name>
    <dbReference type="NCBI Taxonomy" id="155417"/>
    <lineage>
        <taxon>Eukaryota</taxon>
        <taxon>Fungi</taxon>
        <taxon>Dikarya</taxon>
        <taxon>Ascomycota</taxon>
        <taxon>Pezizomycotina</taxon>
        <taxon>Sordariomycetes</taxon>
        <taxon>Xylariomycetidae</taxon>
        <taxon>Xylariales</taxon>
        <taxon>Xylariales incertae sedis</taxon>
        <taxon>Monosporascus</taxon>
    </lineage>
</organism>
<comment type="caution">
    <text evidence="1">The sequence shown here is derived from an EMBL/GenBank/DDBJ whole genome shotgun (WGS) entry which is preliminary data.</text>
</comment>
<name>A0A4Q4TLD9_9PEZI</name>
<dbReference type="PANTHER" id="PTHR30613:SF1">
    <property type="entry name" value="DUF1479 DOMAIN PROTEIN (AFU_ORTHOLOGUE AFUA_5G09280)"/>
    <property type="match status" value="1"/>
</dbReference>
<dbReference type="Pfam" id="PF07350">
    <property type="entry name" value="Gig2-like"/>
    <property type="match status" value="1"/>
</dbReference>
<accession>A0A4Q4TLD9</accession>
<dbReference type="EMBL" id="QJNU01000078">
    <property type="protein sequence ID" value="RYP07936.1"/>
    <property type="molecule type" value="Genomic_DNA"/>
</dbReference>